<evidence type="ECO:0000313" key="2">
    <source>
        <dbReference type="Proteomes" id="UP000663879"/>
    </source>
</evidence>
<dbReference type="Proteomes" id="UP000663879">
    <property type="component" value="Unassembled WGS sequence"/>
</dbReference>
<keyword evidence="2" id="KW-1185">Reference proteome</keyword>
<organism evidence="1 2">
    <name type="scientific">Brachionus calyciflorus</name>
    <dbReference type="NCBI Taxonomy" id="104777"/>
    <lineage>
        <taxon>Eukaryota</taxon>
        <taxon>Metazoa</taxon>
        <taxon>Spiralia</taxon>
        <taxon>Gnathifera</taxon>
        <taxon>Rotifera</taxon>
        <taxon>Eurotatoria</taxon>
        <taxon>Monogononta</taxon>
        <taxon>Pseudotrocha</taxon>
        <taxon>Ploima</taxon>
        <taxon>Brachionidae</taxon>
        <taxon>Brachionus</taxon>
    </lineage>
</organism>
<dbReference type="AlphaFoldDB" id="A0A814LR06"/>
<sequence length="129" mass="15371">MNHSCLLCSSSFWACQCSICKDEKNIQQCLKCFLKSVERKKFLKNVDQVISDMTKITSFKQFFSNESLLKIYEVLEVNNVEIHELTKDTIEKVRYMEKFYNQNSRANNFSYDDEIPCNQEARYARINFF</sequence>
<proteinExistence type="predicted"/>
<name>A0A814LR06_9BILA</name>
<comment type="caution">
    <text evidence="1">The sequence shown here is derived from an EMBL/GenBank/DDBJ whole genome shotgun (WGS) entry which is preliminary data.</text>
</comment>
<accession>A0A814LR06</accession>
<reference evidence="1" key="1">
    <citation type="submission" date="2021-02" db="EMBL/GenBank/DDBJ databases">
        <authorList>
            <person name="Nowell W R."/>
        </authorList>
    </citation>
    <scope>NUCLEOTIDE SEQUENCE</scope>
    <source>
        <strain evidence="1">Ploen Becks lab</strain>
    </source>
</reference>
<gene>
    <name evidence="1" type="ORF">OXX778_LOCUS19622</name>
</gene>
<evidence type="ECO:0000313" key="1">
    <source>
        <dbReference type="EMBL" id="CAF1068582.1"/>
    </source>
</evidence>
<dbReference type="EMBL" id="CAJNOC010006043">
    <property type="protein sequence ID" value="CAF1068582.1"/>
    <property type="molecule type" value="Genomic_DNA"/>
</dbReference>
<protein>
    <submittedName>
        <fullName evidence="1">Uncharacterized protein</fullName>
    </submittedName>
</protein>